<keyword evidence="2" id="KW-0812">Transmembrane</keyword>
<feature type="transmembrane region" description="Helical" evidence="2">
    <location>
        <begin position="110"/>
        <end position="134"/>
    </location>
</feature>
<feature type="compositionally biased region" description="Low complexity" evidence="1">
    <location>
        <begin position="301"/>
        <end position="312"/>
    </location>
</feature>
<dbReference type="Proteomes" id="UP000322899">
    <property type="component" value="Unassembled WGS sequence"/>
</dbReference>
<accession>A0A5A8DKN7</accession>
<feature type="region of interest" description="Disordered" evidence="1">
    <location>
        <begin position="156"/>
        <end position="242"/>
    </location>
</feature>
<feature type="transmembrane region" description="Helical" evidence="2">
    <location>
        <begin position="375"/>
        <end position="395"/>
    </location>
</feature>
<keyword evidence="2" id="KW-1133">Transmembrane helix</keyword>
<sequence>MVSLVMGWAASMHGAFTYGTAARGLPWRRSISAAAFHFVVTVVQATLWWRFTDGEALPWPGWLLFAVGGGAARAALRVWTVVLDETEDYQHVEDPALVAQRPAQKVAFRFFYAFVFLWQVLVPLLVFVPAGAAYRKRSSNARALLQAELAMQAHERQALTGGSEDERPPPGKGDQPDEASSSCLQQGASPQGSPVRRLGPSRRRRSLAPGALGVQIPSSDAQGPSRPDSPHPELESPLVSPALSLRSRQLLRMQLTGFMQREHPTEGASTGQHLAVAGSASPLREPASGGGRAGRQHRQRSASSAKAVVRRSGMSARGQAVSQSARGQAVSQSARGQAVSQSARGQAVSQPPYPPAAGCCERLCRRTGPLWPPGFMTVVGLATALSSVFLPLVQFELGVRAAVALGSVLMAIVYGGAVLFDSLRREAPRRRLDGGTLLGATIFIETITGGGSAALQFVLSTREVSGALFVFVLCCYMGMATGLVAVWERVAVATAARETEQQPLVFVIELAVSVFTVLPFVLSQRLDNWEFWLSVGVKMAGIILIDTRLASDVIVWLRSGRTLVRYPTSRQGVVLAMRAERGLLAEQLGVTVCAAALMAEEVALQTGIVSRPVLTIAAPGEDRDSWAAALASLAAFLLLATVAVPISEAIVARKLARSRVRKALLGVYGLVVMHKEALRRVRRVPALAARAKALDELSPATAAAARAGEGAEPEASVALQPRREHFAMRLRADLSLMAAFAVVSAVSGAYFTAAKQRFGVS</sequence>
<dbReference type="EMBL" id="VLTO01000102">
    <property type="protein sequence ID" value="KAA0164391.1"/>
    <property type="molecule type" value="Genomic_DNA"/>
</dbReference>
<evidence type="ECO:0000313" key="4">
    <source>
        <dbReference type="Proteomes" id="UP000322899"/>
    </source>
</evidence>
<feature type="region of interest" description="Disordered" evidence="1">
    <location>
        <begin position="280"/>
        <end position="353"/>
    </location>
</feature>
<protein>
    <submittedName>
        <fullName evidence="3">Uncharacterized protein</fullName>
    </submittedName>
</protein>
<gene>
    <name evidence="3" type="ORF">FNF27_07806</name>
</gene>
<evidence type="ECO:0000256" key="1">
    <source>
        <dbReference type="SAM" id="MobiDB-lite"/>
    </source>
</evidence>
<reference evidence="3 4" key="1">
    <citation type="submission" date="2019-07" db="EMBL/GenBank/DDBJ databases">
        <title>Genomes of Cafeteria roenbergensis.</title>
        <authorList>
            <person name="Fischer M.G."/>
            <person name="Hackl T."/>
            <person name="Roman M."/>
        </authorList>
    </citation>
    <scope>NUCLEOTIDE SEQUENCE [LARGE SCALE GENOMIC DNA]</scope>
    <source>
        <strain evidence="3 4">E4-10P</strain>
    </source>
</reference>
<feature type="transmembrane region" description="Helical" evidence="2">
    <location>
        <begin position="435"/>
        <end position="455"/>
    </location>
</feature>
<feature type="transmembrane region" description="Helical" evidence="2">
    <location>
        <begin position="732"/>
        <end position="753"/>
    </location>
</feature>
<feature type="compositionally biased region" description="Polar residues" evidence="1">
    <location>
        <begin position="178"/>
        <end position="191"/>
    </location>
</feature>
<dbReference type="AlphaFoldDB" id="A0A5A8DKN7"/>
<evidence type="ECO:0000313" key="3">
    <source>
        <dbReference type="EMBL" id="KAA0164391.1"/>
    </source>
</evidence>
<comment type="caution">
    <text evidence="3">The sequence shown here is derived from an EMBL/GenBank/DDBJ whole genome shotgun (WGS) entry which is preliminary data.</text>
</comment>
<feature type="transmembrane region" description="Helical" evidence="2">
    <location>
        <begin position="401"/>
        <end position="423"/>
    </location>
</feature>
<feature type="compositionally biased region" description="Polar residues" evidence="1">
    <location>
        <begin position="320"/>
        <end position="349"/>
    </location>
</feature>
<organism evidence="3 4">
    <name type="scientific">Cafeteria roenbergensis</name>
    <name type="common">Marine flagellate</name>
    <dbReference type="NCBI Taxonomy" id="33653"/>
    <lineage>
        <taxon>Eukaryota</taxon>
        <taxon>Sar</taxon>
        <taxon>Stramenopiles</taxon>
        <taxon>Bigyra</taxon>
        <taxon>Opalozoa</taxon>
        <taxon>Bicosoecida</taxon>
        <taxon>Cafeteriaceae</taxon>
        <taxon>Cafeteria</taxon>
    </lineage>
</organism>
<keyword evidence="2" id="KW-0472">Membrane</keyword>
<feature type="transmembrane region" description="Helical" evidence="2">
    <location>
        <begin position="31"/>
        <end position="49"/>
    </location>
</feature>
<feature type="transmembrane region" description="Helical" evidence="2">
    <location>
        <begin position="504"/>
        <end position="522"/>
    </location>
</feature>
<name>A0A5A8DKN7_CAFRO</name>
<proteinExistence type="predicted"/>
<feature type="transmembrane region" description="Helical" evidence="2">
    <location>
        <begin position="626"/>
        <end position="652"/>
    </location>
</feature>
<feature type="transmembrane region" description="Helical" evidence="2">
    <location>
        <begin position="467"/>
        <end position="492"/>
    </location>
</feature>
<evidence type="ECO:0000256" key="2">
    <source>
        <dbReference type="SAM" id="Phobius"/>
    </source>
</evidence>